<dbReference type="PROSITE" id="PS51194">
    <property type="entry name" value="HELICASE_CTER"/>
    <property type="match status" value="1"/>
</dbReference>
<gene>
    <name evidence="13" type="ORF">M436DRAFT_17923</name>
</gene>
<protein>
    <recommendedName>
        <fullName evidence="15">P-loop containing nucleoside triphosphate hydrolase protein</fullName>
    </recommendedName>
</protein>
<dbReference type="GO" id="GO:0008270">
    <property type="term" value="F:zinc ion binding"/>
    <property type="evidence" value="ECO:0007669"/>
    <property type="project" value="UniProtKB-KW"/>
</dbReference>
<evidence type="ECO:0000313" key="14">
    <source>
        <dbReference type="Proteomes" id="UP000027730"/>
    </source>
</evidence>
<evidence type="ECO:0000313" key="13">
    <source>
        <dbReference type="EMBL" id="KEQ77877.1"/>
    </source>
</evidence>
<dbReference type="Gene3D" id="3.40.50.10810">
    <property type="entry name" value="Tandem AAA-ATPase domain"/>
    <property type="match status" value="1"/>
</dbReference>
<evidence type="ECO:0000259" key="12">
    <source>
        <dbReference type="PROSITE" id="PS51194"/>
    </source>
</evidence>
<dbReference type="GeneID" id="25407987"/>
<dbReference type="CDD" id="cd18008">
    <property type="entry name" value="DEXDc_SHPRH-like"/>
    <property type="match status" value="1"/>
</dbReference>
<evidence type="ECO:0000259" key="11">
    <source>
        <dbReference type="PROSITE" id="PS51192"/>
    </source>
</evidence>
<evidence type="ECO:0000256" key="4">
    <source>
        <dbReference type="ARBA" id="ARBA00022771"/>
    </source>
</evidence>
<keyword evidence="14" id="KW-1185">Reference proteome</keyword>
<dbReference type="HOGENOM" id="CLU_449745_0_0_1"/>
<evidence type="ECO:0000256" key="2">
    <source>
        <dbReference type="ARBA" id="ARBA00022723"/>
    </source>
</evidence>
<evidence type="ECO:0000256" key="1">
    <source>
        <dbReference type="ARBA" id="ARBA00007025"/>
    </source>
</evidence>
<sequence>MKTPIKHHQVIHAGWMNEQETSKRGPKGGILADKMGLGKTLCTLTSMVHGKLPARSKESRTNLVVVPKSLKDQWIIEARKHTIQPSSDGMLGLGAIISYSTESSSEAQMLIFEGADLVIVTYPELCSAFKNVRYPKELADASDKDKEKFFNKSVRPKLPAIFRFKFRAVYLDEGHTIRNVDTISSTACHKLLSKYRWILTGTPMFNDPTDLYSVLDFVRHPTVFKLTFKGFKTLYKGVENSDDDKINHEWVATLLHETMRSWTYEDELFGYPLTIIPDSVTSEHSRHLSVPERAIYSVVYDRLKELALEANPDPGPDGEKTYKFVAGLFMVLRQMTGHVLVLRPSTFKHLTDDDMRAICREINRPPVRDPFADDYIAALLKLQRSTTCTICKKRTKYIRWAVCHHAYCEGCLTEIMHIAAERGRADAVCELCKLPLGELTDAAQDAKDDKPKWLNDSGKAIPSTKSSAVVDLVRKWRDPLTGDPQAKVLVLTTYKESHKLLAATFEEEDWNFTALTSEMSNAERNDSVSRFKLEPETFIMLATSGVGGTGLNLMNAKYLINYDHYWNEATEGQARGRIYRIGQVEETTIVNLTAEGTVDDRMKEIKEEKIMNIGKV</sequence>
<dbReference type="PANTHER" id="PTHR45626">
    <property type="entry name" value="TRANSCRIPTION TERMINATION FACTOR 2-RELATED"/>
    <property type="match status" value="1"/>
</dbReference>
<dbReference type="InterPro" id="IPR000330">
    <property type="entry name" value="SNF2_N"/>
</dbReference>
<feature type="domain" description="Helicase ATP-binding" evidence="11">
    <location>
        <begin position="20"/>
        <end position="221"/>
    </location>
</feature>
<dbReference type="EMBL" id="KL584702">
    <property type="protein sequence ID" value="KEQ77877.1"/>
    <property type="molecule type" value="Genomic_DNA"/>
</dbReference>
<organism evidence="13 14">
    <name type="scientific">Aureobasidium namibiae CBS 147.97</name>
    <dbReference type="NCBI Taxonomy" id="1043004"/>
    <lineage>
        <taxon>Eukaryota</taxon>
        <taxon>Fungi</taxon>
        <taxon>Dikarya</taxon>
        <taxon>Ascomycota</taxon>
        <taxon>Pezizomycotina</taxon>
        <taxon>Dothideomycetes</taxon>
        <taxon>Dothideomycetidae</taxon>
        <taxon>Dothideales</taxon>
        <taxon>Saccotheciaceae</taxon>
        <taxon>Aureobasidium</taxon>
    </lineage>
</organism>
<keyword evidence="8" id="KW-0067">ATP-binding</keyword>
<dbReference type="SMART" id="SM00490">
    <property type="entry name" value="HELICc"/>
    <property type="match status" value="1"/>
</dbReference>
<keyword evidence="7" id="KW-0862">Zinc</keyword>
<feature type="domain" description="RING-type" evidence="10">
    <location>
        <begin position="388"/>
        <end position="433"/>
    </location>
</feature>
<evidence type="ECO:0000256" key="6">
    <source>
        <dbReference type="ARBA" id="ARBA00022806"/>
    </source>
</evidence>
<keyword evidence="6" id="KW-0347">Helicase</keyword>
<dbReference type="Gene3D" id="3.40.50.300">
    <property type="entry name" value="P-loop containing nucleotide triphosphate hydrolases"/>
    <property type="match status" value="1"/>
</dbReference>
<dbReference type="InterPro" id="IPR050628">
    <property type="entry name" value="SNF2_RAD54_helicase_TF"/>
</dbReference>
<dbReference type="AlphaFoldDB" id="A0A074X761"/>
<evidence type="ECO:0000259" key="10">
    <source>
        <dbReference type="PROSITE" id="PS50089"/>
    </source>
</evidence>
<evidence type="ECO:0000256" key="9">
    <source>
        <dbReference type="PROSITE-ProRule" id="PRU00175"/>
    </source>
</evidence>
<keyword evidence="4 9" id="KW-0863">Zinc-finger</keyword>
<dbReference type="InterPro" id="IPR038718">
    <property type="entry name" value="SNF2-like_sf"/>
</dbReference>
<feature type="domain" description="Helicase C-terminal" evidence="12">
    <location>
        <begin position="468"/>
        <end position="616"/>
    </location>
</feature>
<accession>A0A074X761</accession>
<dbReference type="GO" id="GO:0008094">
    <property type="term" value="F:ATP-dependent activity, acting on DNA"/>
    <property type="evidence" value="ECO:0007669"/>
    <property type="project" value="TreeGrafter"/>
</dbReference>
<dbReference type="InterPro" id="IPR013083">
    <property type="entry name" value="Znf_RING/FYVE/PHD"/>
</dbReference>
<evidence type="ECO:0000256" key="5">
    <source>
        <dbReference type="ARBA" id="ARBA00022801"/>
    </source>
</evidence>
<dbReference type="SUPFAM" id="SSF52540">
    <property type="entry name" value="P-loop containing nucleoside triphosphate hydrolases"/>
    <property type="match status" value="2"/>
</dbReference>
<dbReference type="InterPro" id="IPR049730">
    <property type="entry name" value="SNF2/RAD54-like_C"/>
</dbReference>
<dbReference type="GO" id="GO:0006281">
    <property type="term" value="P:DNA repair"/>
    <property type="evidence" value="ECO:0007669"/>
    <property type="project" value="TreeGrafter"/>
</dbReference>
<keyword evidence="2" id="KW-0479">Metal-binding</keyword>
<dbReference type="PROSITE" id="PS50089">
    <property type="entry name" value="ZF_RING_2"/>
    <property type="match status" value="1"/>
</dbReference>
<feature type="non-terminal residue" evidence="13">
    <location>
        <position position="616"/>
    </location>
</feature>
<reference evidence="13 14" key="1">
    <citation type="journal article" date="2014" name="BMC Genomics">
        <title>Genome sequencing of four Aureobasidium pullulans varieties: biotechnological potential, stress tolerance, and description of new species.</title>
        <authorList>
            <person name="Gostin Ar C."/>
            <person name="Ohm R.A."/>
            <person name="Kogej T."/>
            <person name="Sonjak S."/>
            <person name="Turk M."/>
            <person name="Zajc J."/>
            <person name="Zalar P."/>
            <person name="Grube M."/>
            <person name="Sun H."/>
            <person name="Han J."/>
            <person name="Sharma A."/>
            <person name="Chiniquy J."/>
            <person name="Ngan C.Y."/>
            <person name="Lipzen A."/>
            <person name="Barry K."/>
            <person name="Grigoriev I.V."/>
            <person name="Gunde-Cimerman N."/>
        </authorList>
    </citation>
    <scope>NUCLEOTIDE SEQUENCE [LARGE SCALE GENOMIC DNA]</scope>
    <source>
        <strain evidence="13 14">CBS 147.97</strain>
    </source>
</reference>
<dbReference type="InterPro" id="IPR014001">
    <property type="entry name" value="Helicase_ATP-bd"/>
</dbReference>
<dbReference type="GO" id="GO:0005524">
    <property type="term" value="F:ATP binding"/>
    <property type="evidence" value="ECO:0007669"/>
    <property type="project" value="UniProtKB-KW"/>
</dbReference>
<dbReference type="Pfam" id="PF00271">
    <property type="entry name" value="Helicase_C"/>
    <property type="match status" value="1"/>
</dbReference>
<dbReference type="RefSeq" id="XP_013431513.1">
    <property type="nucleotide sequence ID" value="XM_013576059.1"/>
</dbReference>
<dbReference type="GO" id="GO:0016787">
    <property type="term" value="F:hydrolase activity"/>
    <property type="evidence" value="ECO:0007669"/>
    <property type="project" value="UniProtKB-KW"/>
</dbReference>
<dbReference type="PANTHER" id="PTHR45626:SF17">
    <property type="entry name" value="HELICASE-LIKE TRANSCRIPTION FACTOR"/>
    <property type="match status" value="1"/>
</dbReference>
<dbReference type="GO" id="GO:0004386">
    <property type="term" value="F:helicase activity"/>
    <property type="evidence" value="ECO:0007669"/>
    <property type="project" value="UniProtKB-KW"/>
</dbReference>
<name>A0A074X761_9PEZI</name>
<dbReference type="OrthoDB" id="448448at2759"/>
<dbReference type="SUPFAM" id="SSF57850">
    <property type="entry name" value="RING/U-box"/>
    <property type="match status" value="1"/>
</dbReference>
<dbReference type="GO" id="GO:0005634">
    <property type="term" value="C:nucleus"/>
    <property type="evidence" value="ECO:0007669"/>
    <property type="project" value="TreeGrafter"/>
</dbReference>
<dbReference type="Pfam" id="PF00176">
    <property type="entry name" value="SNF2-rel_dom"/>
    <property type="match status" value="1"/>
</dbReference>
<dbReference type="InterPro" id="IPR017907">
    <property type="entry name" value="Znf_RING_CS"/>
</dbReference>
<dbReference type="InterPro" id="IPR027417">
    <property type="entry name" value="P-loop_NTPase"/>
</dbReference>
<evidence type="ECO:0000256" key="8">
    <source>
        <dbReference type="ARBA" id="ARBA00022840"/>
    </source>
</evidence>
<keyword evidence="5" id="KW-0378">Hydrolase</keyword>
<dbReference type="InterPro" id="IPR001650">
    <property type="entry name" value="Helicase_C-like"/>
</dbReference>
<evidence type="ECO:0008006" key="15">
    <source>
        <dbReference type="Google" id="ProtNLM"/>
    </source>
</evidence>
<dbReference type="InterPro" id="IPR001841">
    <property type="entry name" value="Znf_RING"/>
</dbReference>
<dbReference type="CDD" id="cd18793">
    <property type="entry name" value="SF2_C_SNF"/>
    <property type="match status" value="1"/>
</dbReference>
<dbReference type="SMART" id="SM00487">
    <property type="entry name" value="DEXDc"/>
    <property type="match status" value="1"/>
</dbReference>
<evidence type="ECO:0000256" key="3">
    <source>
        <dbReference type="ARBA" id="ARBA00022741"/>
    </source>
</evidence>
<proteinExistence type="inferred from homology"/>
<dbReference type="PROSITE" id="PS51192">
    <property type="entry name" value="HELICASE_ATP_BIND_1"/>
    <property type="match status" value="1"/>
</dbReference>
<keyword evidence="3" id="KW-0547">Nucleotide-binding</keyword>
<dbReference type="Gene3D" id="3.30.40.10">
    <property type="entry name" value="Zinc/RING finger domain, C3HC4 (zinc finger)"/>
    <property type="match status" value="1"/>
</dbReference>
<dbReference type="Proteomes" id="UP000027730">
    <property type="component" value="Unassembled WGS sequence"/>
</dbReference>
<dbReference type="STRING" id="1043004.A0A074X761"/>
<dbReference type="PROSITE" id="PS00518">
    <property type="entry name" value="ZF_RING_1"/>
    <property type="match status" value="1"/>
</dbReference>
<comment type="similarity">
    <text evidence="1">Belongs to the SNF2/RAD54 helicase family.</text>
</comment>
<evidence type="ECO:0000256" key="7">
    <source>
        <dbReference type="ARBA" id="ARBA00022833"/>
    </source>
</evidence>